<reference evidence="4" key="1">
    <citation type="submission" date="2024-05" db="EMBL/GenBank/DDBJ databases">
        <title>30 novel species of actinomycetes from the DSMZ collection.</title>
        <authorList>
            <person name="Nouioui I."/>
        </authorList>
    </citation>
    <scope>NUCLEOTIDE SEQUENCE</scope>
    <source>
        <strain evidence="4">DSM 41014</strain>
    </source>
</reference>
<protein>
    <submittedName>
        <fullName evidence="4">Amino acid adenylation domain-containing protein</fullName>
    </submittedName>
</protein>
<dbReference type="InterPro" id="IPR009081">
    <property type="entry name" value="PP-bd_ACP"/>
</dbReference>
<dbReference type="Gene3D" id="3.30.300.30">
    <property type="match status" value="1"/>
</dbReference>
<dbReference type="PANTHER" id="PTHR45527:SF14">
    <property type="entry name" value="PLIPASTATIN SYNTHASE SUBUNIT B"/>
    <property type="match status" value="1"/>
</dbReference>
<comment type="caution">
    <text evidence="4">The sequence shown here is derived from an EMBL/GenBank/DDBJ whole genome shotgun (WGS) entry which is preliminary data.</text>
</comment>
<feature type="non-terminal residue" evidence="4">
    <location>
        <position position="563"/>
    </location>
</feature>
<dbReference type="Gene3D" id="3.40.50.12780">
    <property type="entry name" value="N-terminal domain of ligase-like"/>
    <property type="match status" value="1"/>
</dbReference>
<keyword evidence="1" id="KW-0596">Phosphopantetheine</keyword>
<gene>
    <name evidence="4" type="ORF">RM863_38750</name>
</gene>
<dbReference type="InterPro" id="IPR045851">
    <property type="entry name" value="AMP-bd_C_sf"/>
</dbReference>
<sequence>MFEQQVAQAPDAVAVTFEDESLTYGQLNEQANRLAHLLIGQGVGPEQTVALALPRSLHLVVAVVAVLKTGAAYLPLDPDYPADRLAYTLTDARPTRLITVSNVAQTLPETHVPSLALDDPQTQAALAHASPSNPHNTDRVEPLHPGNTAYIIYTSGSTGRPKGVTIPHHNVLRLLDATDHWFGFTNDDVWTLFHSYAFDFSVWEIWGALLRGGRLVVVPYTTTRTPSDFLHLLANERVTVLNQTPSAFYQLIQAEAEEPHLGTQLALRRVIFGGEALDPSRLTSWYQRHPQDTPVLVNMYGITETTVHVTHTEIHTTDTADTLSPIGEPIPDLRAYILDADLRLAPPGVTGELYVAGAGLARGYLGRPALTAERFIADPYGTPGTRMYRSGDLARWNTHGQLEYLGRADQQIKIRGFRIELGEVEAALAAQPQVAQAAATVRTESGEQQLVGYIVPDDGTSPDPTDIRHTLTKSLPQYMVPTAVVVLDQLPLTTNGKLDRKALPAPDFTTALGNRAPRTPREELLAKLFAEILQLPRVGIDDNFFELGGHSLLATRLISRIRT</sequence>
<dbReference type="EMBL" id="JAVRFF010000098">
    <property type="protein sequence ID" value="MDT0478071.1"/>
    <property type="molecule type" value="Genomic_DNA"/>
</dbReference>
<evidence type="ECO:0000256" key="1">
    <source>
        <dbReference type="ARBA" id="ARBA00022450"/>
    </source>
</evidence>
<dbReference type="Pfam" id="PF00550">
    <property type="entry name" value="PP-binding"/>
    <property type="match status" value="1"/>
</dbReference>
<dbReference type="InterPro" id="IPR006162">
    <property type="entry name" value="Ppantetheine_attach_site"/>
</dbReference>
<dbReference type="InterPro" id="IPR020845">
    <property type="entry name" value="AMP-binding_CS"/>
</dbReference>
<dbReference type="InterPro" id="IPR042099">
    <property type="entry name" value="ANL_N_sf"/>
</dbReference>
<dbReference type="InterPro" id="IPR000873">
    <property type="entry name" value="AMP-dep_synth/lig_dom"/>
</dbReference>
<evidence type="ECO:0000313" key="5">
    <source>
        <dbReference type="Proteomes" id="UP001180489"/>
    </source>
</evidence>
<dbReference type="PROSITE" id="PS00455">
    <property type="entry name" value="AMP_BINDING"/>
    <property type="match status" value="1"/>
</dbReference>
<evidence type="ECO:0000313" key="4">
    <source>
        <dbReference type="EMBL" id="MDT0478071.1"/>
    </source>
</evidence>
<dbReference type="Proteomes" id="UP001180489">
    <property type="component" value="Unassembled WGS sequence"/>
</dbReference>
<organism evidence="4 5">
    <name type="scientific">Streptomyces hintoniae</name>
    <dbReference type="NCBI Taxonomy" id="3075521"/>
    <lineage>
        <taxon>Bacteria</taxon>
        <taxon>Bacillati</taxon>
        <taxon>Actinomycetota</taxon>
        <taxon>Actinomycetes</taxon>
        <taxon>Kitasatosporales</taxon>
        <taxon>Streptomycetaceae</taxon>
        <taxon>Streptomyces</taxon>
    </lineage>
</organism>
<dbReference type="SUPFAM" id="SSF56801">
    <property type="entry name" value="Acetyl-CoA synthetase-like"/>
    <property type="match status" value="1"/>
</dbReference>
<dbReference type="Pfam" id="PF13193">
    <property type="entry name" value="AMP-binding_C"/>
    <property type="match status" value="1"/>
</dbReference>
<dbReference type="InterPro" id="IPR025110">
    <property type="entry name" value="AMP-bd_C"/>
</dbReference>
<keyword evidence="2" id="KW-0597">Phosphoprotein</keyword>
<dbReference type="Pfam" id="PF00501">
    <property type="entry name" value="AMP-binding"/>
    <property type="match status" value="1"/>
</dbReference>
<dbReference type="NCBIfam" id="TIGR01733">
    <property type="entry name" value="AA-adenyl-dom"/>
    <property type="match status" value="1"/>
</dbReference>
<accession>A0ABU2UXP1</accession>
<dbReference type="PANTHER" id="PTHR45527">
    <property type="entry name" value="NONRIBOSOMAL PEPTIDE SYNTHETASE"/>
    <property type="match status" value="1"/>
</dbReference>
<dbReference type="PROSITE" id="PS00012">
    <property type="entry name" value="PHOSPHOPANTETHEINE"/>
    <property type="match status" value="1"/>
</dbReference>
<keyword evidence="5" id="KW-1185">Reference proteome</keyword>
<dbReference type="InterPro" id="IPR029058">
    <property type="entry name" value="AB_hydrolase_fold"/>
</dbReference>
<feature type="domain" description="Carrier" evidence="3">
    <location>
        <begin position="516"/>
        <end position="563"/>
    </location>
</feature>
<proteinExistence type="predicted"/>
<evidence type="ECO:0000256" key="2">
    <source>
        <dbReference type="ARBA" id="ARBA00022553"/>
    </source>
</evidence>
<dbReference type="CDD" id="cd17643">
    <property type="entry name" value="A_NRPS_Cytc1-like"/>
    <property type="match status" value="1"/>
</dbReference>
<dbReference type="PROSITE" id="PS50075">
    <property type="entry name" value="CARRIER"/>
    <property type="match status" value="1"/>
</dbReference>
<dbReference type="RefSeq" id="WP_311638032.1">
    <property type="nucleotide sequence ID" value="NZ_JAVRFF010000098.1"/>
</dbReference>
<dbReference type="Gene3D" id="3.40.50.1820">
    <property type="entry name" value="alpha/beta hydrolase"/>
    <property type="match status" value="1"/>
</dbReference>
<evidence type="ECO:0000259" key="3">
    <source>
        <dbReference type="PROSITE" id="PS50075"/>
    </source>
</evidence>
<name>A0ABU2UXP1_9ACTN</name>
<dbReference type="InterPro" id="IPR010071">
    <property type="entry name" value="AA_adenyl_dom"/>
</dbReference>